<dbReference type="EMBL" id="NOWF01000020">
    <property type="protein sequence ID" value="OYD06119.1"/>
    <property type="molecule type" value="Genomic_DNA"/>
</dbReference>
<evidence type="ECO:0008006" key="3">
    <source>
        <dbReference type="Google" id="ProtNLM"/>
    </source>
</evidence>
<dbReference type="SUPFAM" id="SSF88659">
    <property type="entry name" value="Sigma3 and sigma4 domains of RNA polymerase sigma factors"/>
    <property type="match status" value="1"/>
</dbReference>
<name>A0A235B2D7_9BACL</name>
<dbReference type="OrthoDB" id="1797434at2"/>
<dbReference type="InterPro" id="IPR013324">
    <property type="entry name" value="RNA_pol_sigma_r3/r4-like"/>
</dbReference>
<comment type="caution">
    <text evidence="1">The sequence shown here is derived from an EMBL/GenBank/DDBJ whole genome shotgun (WGS) entry which is preliminary data.</text>
</comment>
<dbReference type="NCBIfam" id="TIGR01637">
    <property type="entry name" value="phage_arpU"/>
    <property type="match status" value="1"/>
</dbReference>
<sequence>MEALKETTYRKPSYRKQVERLLRDYPVLKIAVENGESKDLFPSCTPMYEERVSGGHKEYQSTTERYGVRRANKQLQVKRIEKALAILDLDERYLIEERYMKLSPPLDQEIQIRFSWSESTYRRIKRRALRKLAVALNIL</sequence>
<proteinExistence type="predicted"/>
<accession>A0A235B2D7</accession>
<keyword evidence="2" id="KW-1185">Reference proteome</keyword>
<organism evidence="1 2">
    <name type="scientific">Paludifilum halophilum</name>
    <dbReference type="NCBI Taxonomy" id="1642702"/>
    <lineage>
        <taxon>Bacteria</taxon>
        <taxon>Bacillati</taxon>
        <taxon>Bacillota</taxon>
        <taxon>Bacilli</taxon>
        <taxon>Bacillales</taxon>
        <taxon>Thermoactinomycetaceae</taxon>
        <taxon>Paludifilum</taxon>
    </lineage>
</organism>
<dbReference type="Proteomes" id="UP000215459">
    <property type="component" value="Unassembled WGS sequence"/>
</dbReference>
<dbReference type="RefSeq" id="WP_094266003.1">
    <property type="nucleotide sequence ID" value="NZ_NOWF01000020.1"/>
</dbReference>
<protein>
    <recommendedName>
        <fullName evidence="3">Transcriptional regulator</fullName>
    </recommendedName>
</protein>
<gene>
    <name evidence="1" type="ORF">CHM34_18040</name>
</gene>
<dbReference type="AlphaFoldDB" id="A0A235B2D7"/>
<evidence type="ECO:0000313" key="1">
    <source>
        <dbReference type="EMBL" id="OYD06119.1"/>
    </source>
</evidence>
<reference evidence="1 2" key="1">
    <citation type="submission" date="2017-07" db="EMBL/GenBank/DDBJ databases">
        <title>The genome sequence of Paludifilum halophilum highlights mechanisms for microbial adaptation to high salt environemnts.</title>
        <authorList>
            <person name="Belbahri L."/>
        </authorList>
    </citation>
    <scope>NUCLEOTIDE SEQUENCE [LARGE SCALE GENOMIC DNA]</scope>
    <source>
        <strain evidence="1 2">DSM 102817</strain>
    </source>
</reference>
<evidence type="ECO:0000313" key="2">
    <source>
        <dbReference type="Proteomes" id="UP000215459"/>
    </source>
</evidence>
<dbReference type="InterPro" id="IPR006524">
    <property type="entry name" value="ArpU-like"/>
</dbReference>